<protein>
    <submittedName>
        <fullName evidence="1">Uncharacterized protein</fullName>
    </submittedName>
</protein>
<sequence>MNTTWRCRSSITMCFNFPIWQFVIDWGYHHDGIPITCMRKKMRIWYESQFCEKRDCSMWRPLLVGRCSRPT</sequence>
<name>A0A314UJY9_PRUYE</name>
<evidence type="ECO:0000313" key="1">
    <source>
        <dbReference type="EMBL" id="PQM37845.1"/>
    </source>
</evidence>
<dbReference type="Proteomes" id="UP000250321">
    <property type="component" value="Unassembled WGS sequence"/>
</dbReference>
<gene>
    <name evidence="1" type="ORF">Pyn_15579</name>
</gene>
<dbReference type="EMBL" id="PJQY01003388">
    <property type="protein sequence ID" value="PQM37845.1"/>
    <property type="molecule type" value="Genomic_DNA"/>
</dbReference>
<organism evidence="1 2">
    <name type="scientific">Prunus yedoensis var. nudiflora</name>
    <dbReference type="NCBI Taxonomy" id="2094558"/>
    <lineage>
        <taxon>Eukaryota</taxon>
        <taxon>Viridiplantae</taxon>
        <taxon>Streptophyta</taxon>
        <taxon>Embryophyta</taxon>
        <taxon>Tracheophyta</taxon>
        <taxon>Spermatophyta</taxon>
        <taxon>Magnoliopsida</taxon>
        <taxon>eudicotyledons</taxon>
        <taxon>Gunneridae</taxon>
        <taxon>Pentapetalae</taxon>
        <taxon>rosids</taxon>
        <taxon>fabids</taxon>
        <taxon>Rosales</taxon>
        <taxon>Rosaceae</taxon>
        <taxon>Amygdaloideae</taxon>
        <taxon>Amygdaleae</taxon>
        <taxon>Prunus</taxon>
    </lineage>
</organism>
<comment type="caution">
    <text evidence="1">The sequence shown here is derived from an EMBL/GenBank/DDBJ whole genome shotgun (WGS) entry which is preliminary data.</text>
</comment>
<keyword evidence="2" id="KW-1185">Reference proteome</keyword>
<proteinExistence type="predicted"/>
<evidence type="ECO:0000313" key="2">
    <source>
        <dbReference type="Proteomes" id="UP000250321"/>
    </source>
</evidence>
<accession>A0A314UJY9</accession>
<reference evidence="1 2" key="1">
    <citation type="submission" date="2018-02" db="EMBL/GenBank/DDBJ databases">
        <title>Draft genome of wild Prunus yedoensis var. nudiflora.</title>
        <authorList>
            <person name="Baek S."/>
            <person name="Kim J.-H."/>
            <person name="Choi K."/>
            <person name="Kim G.-B."/>
            <person name="Cho A."/>
            <person name="Jang H."/>
            <person name="Shin C.-H."/>
            <person name="Yu H.-J."/>
            <person name="Mun J.-H."/>
        </authorList>
    </citation>
    <scope>NUCLEOTIDE SEQUENCE [LARGE SCALE GENOMIC DNA]</scope>
    <source>
        <strain evidence="2">cv. Jeju island</strain>
        <tissue evidence="1">Leaf</tissue>
    </source>
</reference>
<dbReference type="AlphaFoldDB" id="A0A314UJY9"/>